<feature type="domain" description="HTH araC/xylS-type" evidence="4">
    <location>
        <begin position="282"/>
        <end position="380"/>
    </location>
</feature>
<dbReference type="GO" id="GO:0003700">
    <property type="term" value="F:DNA-binding transcription factor activity"/>
    <property type="evidence" value="ECO:0007669"/>
    <property type="project" value="InterPro"/>
</dbReference>
<evidence type="ECO:0000256" key="2">
    <source>
        <dbReference type="ARBA" id="ARBA00023125"/>
    </source>
</evidence>
<evidence type="ECO:0000256" key="1">
    <source>
        <dbReference type="ARBA" id="ARBA00023015"/>
    </source>
</evidence>
<dbReference type="PRINTS" id="PR00032">
    <property type="entry name" value="HTHARAC"/>
</dbReference>
<sequence>MSGSFELSNAVMNFYQLTRLNVFALNLSGAILTMHAPLQIPDGLNEGAFSAIISAAANEPKKCVFWHDGALSYMGGMFDQSTIIIAGPFINQSSFSQKHAPSLDVHILQNIPIFSKSVQLSAANLLIHLSNIAQVETVSLHASGPAAAAKIYRDEETDASIINLRYRLSNEMMHAVETGNMAALKKNRQQAGGVFDSASRFPNKPLRALKNNLIILNTILRLAAERGGVPPVLLHRISEKFALAIEQLTTLQALEKLNESMGVEYCQAVLDNQLKPYSMLIKKAIRFLHVHFTESFELAELANELDVHPVHLSRQFKKETGKTLSQFLQELRLKEAKRLLKESSDPIEHIAGQCGFEDTSYFSHLFKKETGMTPRQWRSS</sequence>
<organism evidence="5 6">
    <name type="scientific">Paenibacillus montaniterrae</name>
    <dbReference type="NCBI Taxonomy" id="429341"/>
    <lineage>
        <taxon>Bacteria</taxon>
        <taxon>Bacillati</taxon>
        <taxon>Bacillota</taxon>
        <taxon>Bacilli</taxon>
        <taxon>Bacillales</taxon>
        <taxon>Paenibacillaceae</taxon>
        <taxon>Paenibacillus</taxon>
    </lineage>
</organism>
<dbReference type="InterPro" id="IPR018060">
    <property type="entry name" value="HTH_AraC"/>
</dbReference>
<keyword evidence="2" id="KW-0238">DNA-binding</keyword>
<dbReference type="InterPro" id="IPR009057">
    <property type="entry name" value="Homeodomain-like_sf"/>
</dbReference>
<dbReference type="EMBL" id="BOSE01000001">
    <property type="protein sequence ID" value="GIP14765.1"/>
    <property type="molecule type" value="Genomic_DNA"/>
</dbReference>
<evidence type="ECO:0000313" key="5">
    <source>
        <dbReference type="EMBL" id="GIP14765.1"/>
    </source>
</evidence>
<keyword evidence="3" id="KW-0804">Transcription</keyword>
<name>A0A920CW23_9BACL</name>
<keyword evidence="1" id="KW-0805">Transcription regulation</keyword>
<dbReference type="PANTHER" id="PTHR43280:SF2">
    <property type="entry name" value="HTH-TYPE TRANSCRIPTIONAL REGULATOR EXSA"/>
    <property type="match status" value="1"/>
</dbReference>
<accession>A0A920CW23</accession>
<dbReference type="PROSITE" id="PS01124">
    <property type="entry name" value="HTH_ARAC_FAMILY_2"/>
    <property type="match status" value="1"/>
</dbReference>
<protein>
    <recommendedName>
        <fullName evidence="4">HTH araC/xylS-type domain-containing protein</fullName>
    </recommendedName>
</protein>
<comment type="caution">
    <text evidence="5">The sequence shown here is derived from an EMBL/GenBank/DDBJ whole genome shotgun (WGS) entry which is preliminary data.</text>
</comment>
<dbReference type="PANTHER" id="PTHR43280">
    <property type="entry name" value="ARAC-FAMILY TRANSCRIPTIONAL REGULATOR"/>
    <property type="match status" value="1"/>
</dbReference>
<dbReference type="RefSeq" id="WP_213512965.1">
    <property type="nucleotide sequence ID" value="NZ_BOSE01000001.1"/>
</dbReference>
<dbReference type="InterPro" id="IPR020449">
    <property type="entry name" value="Tscrpt_reg_AraC-type_HTH"/>
</dbReference>
<gene>
    <name evidence="5" type="ORF">J40TS1_04070</name>
</gene>
<evidence type="ECO:0000259" key="4">
    <source>
        <dbReference type="PROSITE" id="PS01124"/>
    </source>
</evidence>
<dbReference type="AlphaFoldDB" id="A0A920CW23"/>
<dbReference type="GO" id="GO:0043565">
    <property type="term" value="F:sequence-specific DNA binding"/>
    <property type="evidence" value="ECO:0007669"/>
    <property type="project" value="InterPro"/>
</dbReference>
<dbReference type="SUPFAM" id="SSF46689">
    <property type="entry name" value="Homeodomain-like"/>
    <property type="match status" value="2"/>
</dbReference>
<dbReference type="SMART" id="SM00342">
    <property type="entry name" value="HTH_ARAC"/>
    <property type="match status" value="1"/>
</dbReference>
<dbReference type="Gene3D" id="1.10.10.60">
    <property type="entry name" value="Homeodomain-like"/>
    <property type="match status" value="2"/>
</dbReference>
<proteinExistence type="predicted"/>
<evidence type="ECO:0000256" key="3">
    <source>
        <dbReference type="ARBA" id="ARBA00023163"/>
    </source>
</evidence>
<evidence type="ECO:0000313" key="6">
    <source>
        <dbReference type="Proteomes" id="UP000683139"/>
    </source>
</evidence>
<reference evidence="5" key="1">
    <citation type="submission" date="2021-03" db="EMBL/GenBank/DDBJ databases">
        <title>Antimicrobial resistance genes in bacteria isolated from Japanese honey, and their potential for conferring macrolide and lincosamide resistance in the American foulbrood pathogen Paenibacillus larvae.</title>
        <authorList>
            <person name="Okamoto M."/>
            <person name="Kumagai M."/>
            <person name="Kanamori H."/>
            <person name="Takamatsu D."/>
        </authorList>
    </citation>
    <scope>NUCLEOTIDE SEQUENCE</scope>
    <source>
        <strain evidence="5">J40TS1</strain>
    </source>
</reference>
<dbReference type="Pfam" id="PF12833">
    <property type="entry name" value="HTH_18"/>
    <property type="match status" value="1"/>
</dbReference>
<keyword evidence="6" id="KW-1185">Reference proteome</keyword>
<dbReference type="Proteomes" id="UP000683139">
    <property type="component" value="Unassembled WGS sequence"/>
</dbReference>